<feature type="compositionally biased region" description="Basic and acidic residues" evidence="1">
    <location>
        <begin position="545"/>
        <end position="558"/>
    </location>
</feature>
<evidence type="ECO:0000313" key="2">
    <source>
        <dbReference type="EMBL" id="KAK6977847.1"/>
    </source>
</evidence>
<name>A0AAV9ZCV7_9AGAR</name>
<feature type="region of interest" description="Disordered" evidence="1">
    <location>
        <begin position="311"/>
        <end position="385"/>
    </location>
</feature>
<proteinExistence type="predicted"/>
<protein>
    <recommendedName>
        <fullName evidence="4">RRM domain-containing protein</fullName>
    </recommendedName>
</protein>
<keyword evidence="3" id="KW-1185">Reference proteome</keyword>
<feature type="compositionally biased region" description="Polar residues" evidence="1">
    <location>
        <begin position="698"/>
        <end position="709"/>
    </location>
</feature>
<accession>A0AAV9ZCV7</accession>
<evidence type="ECO:0008006" key="4">
    <source>
        <dbReference type="Google" id="ProtNLM"/>
    </source>
</evidence>
<feature type="region of interest" description="Disordered" evidence="1">
    <location>
        <begin position="836"/>
        <end position="857"/>
    </location>
</feature>
<feature type="compositionally biased region" description="Basic and acidic residues" evidence="1">
    <location>
        <begin position="635"/>
        <end position="651"/>
    </location>
</feature>
<feature type="compositionally biased region" description="Basic and acidic residues" evidence="1">
    <location>
        <begin position="680"/>
        <end position="696"/>
    </location>
</feature>
<dbReference type="Proteomes" id="UP001362999">
    <property type="component" value="Unassembled WGS sequence"/>
</dbReference>
<reference evidence="2 3" key="1">
    <citation type="journal article" date="2024" name="J Genomics">
        <title>Draft genome sequencing and assembly of Favolaschia claudopus CIRM-BRFM 2984 isolated from oak limbs.</title>
        <authorList>
            <person name="Navarro D."/>
            <person name="Drula E."/>
            <person name="Chaduli D."/>
            <person name="Cazenave R."/>
            <person name="Ahrendt S."/>
            <person name="Wang J."/>
            <person name="Lipzen A."/>
            <person name="Daum C."/>
            <person name="Barry K."/>
            <person name="Grigoriev I.V."/>
            <person name="Favel A."/>
            <person name="Rosso M.N."/>
            <person name="Martin F."/>
        </authorList>
    </citation>
    <scope>NUCLEOTIDE SEQUENCE [LARGE SCALE GENOMIC DNA]</scope>
    <source>
        <strain evidence="2 3">CIRM-BRFM 2984</strain>
    </source>
</reference>
<evidence type="ECO:0000313" key="3">
    <source>
        <dbReference type="Proteomes" id="UP001362999"/>
    </source>
</evidence>
<sequence>MPSPYPWWPEQEIDQRIIRESLLPPGNTPSGLSAGSYKSQVISHSFCLWSEHRVTPNPIPDGKRQSSYERIPVPWPNTGSIIVFSEIPSNVEADQIFSSFIQETPVEELCSPLNEYDRVATAGLGFTTYEQPAFDVYAPSLSSLERVRSSVYWQTELPLVCRIPRLDHGLSSVEEIRATVRPPKVAARANPKGSWKVFREVGPEYDEPDVGPMMRLEGAKKRGKADREEEEEMWYDRAFKRKLIIASMPPLPSALEGMDPQFGRPAPTWPFGARSNEKWVPHTPSLWMYPTEEPVASMVGAEYQLPAMKEPETDRPVSLEEPTPMVVDDSQPEVGSVEALPPAPSSRALPLPEIPPRPVDDDEVSLGPSSASPSRDTSPAPAPSLTTEEIDVVMNDANGELEGTATISATESSRRPASPILDSRGRTASRYVRLRGLGYSVNLSEIRSWLANIRGEFESSAIVGLYRRVLENYQADYIVELSTTESAEQLVTAALGTRRISEGAVFLYEDEFRRETNGINRRGLTRTPSPERLDRISRLPSISRVRREPAPPERRREGSSPSPPRRARAPSGRQLERVRDIARLHRAVTESEREELRRRHSGAINLQGEPIQPPEDSGRKRAHSPSDEAGPSARPRTEIPREPRAMREKRQTLVRRQGDNTPPSPSLEDHRRRTLALIDRLADAEDQPPRLQERLTDPASSTASNSAGPSNVGPRLLERLSEPDSSGPSDERPRLLERLSDAPRDEEVPPLRLLERLAVSNPSSEDGKEKLMQRVDVRLEERVSTMARPRRRRTHHRTDKRISRLEVLVRAPSPETEGLVDWPWTDEEIDWFIDREEYRPDEFADDEEENSDAMDEN</sequence>
<feature type="compositionally biased region" description="Basic and acidic residues" evidence="1">
    <location>
        <begin position="729"/>
        <end position="750"/>
    </location>
</feature>
<comment type="caution">
    <text evidence="2">The sequence shown here is derived from an EMBL/GenBank/DDBJ whole genome shotgun (WGS) entry which is preliminary data.</text>
</comment>
<feature type="compositionally biased region" description="Acidic residues" evidence="1">
    <location>
        <begin position="843"/>
        <end position="857"/>
    </location>
</feature>
<feature type="region of interest" description="Disordered" evidence="1">
    <location>
        <begin position="519"/>
        <end position="750"/>
    </location>
</feature>
<gene>
    <name evidence="2" type="ORF">R3P38DRAFT_2809731</name>
</gene>
<feature type="compositionally biased region" description="Basic and acidic residues" evidence="1">
    <location>
        <begin position="574"/>
        <end position="597"/>
    </location>
</feature>
<feature type="compositionally biased region" description="Polar residues" evidence="1">
    <location>
        <begin position="367"/>
        <end position="377"/>
    </location>
</feature>
<evidence type="ECO:0000256" key="1">
    <source>
        <dbReference type="SAM" id="MobiDB-lite"/>
    </source>
</evidence>
<dbReference type="EMBL" id="JAWWNJ010000164">
    <property type="protein sequence ID" value="KAK6977847.1"/>
    <property type="molecule type" value="Genomic_DNA"/>
</dbReference>
<dbReference type="AlphaFoldDB" id="A0AAV9ZCV7"/>
<organism evidence="2 3">
    <name type="scientific">Favolaschia claudopus</name>
    <dbReference type="NCBI Taxonomy" id="2862362"/>
    <lineage>
        <taxon>Eukaryota</taxon>
        <taxon>Fungi</taxon>
        <taxon>Dikarya</taxon>
        <taxon>Basidiomycota</taxon>
        <taxon>Agaricomycotina</taxon>
        <taxon>Agaricomycetes</taxon>
        <taxon>Agaricomycetidae</taxon>
        <taxon>Agaricales</taxon>
        <taxon>Marasmiineae</taxon>
        <taxon>Mycenaceae</taxon>
        <taxon>Favolaschia</taxon>
    </lineage>
</organism>